<accession>B8RJE1</accession>
<dbReference type="AlphaFoldDB" id="B8RJE1"/>
<sequence>MNYLLVIWSSVLLTLSVTAENYITISIDNSYNTQAGLNNYRTRINGLTIVLRRWFGKVTVSGNGNQIDVLGTGNDSTTIRIGLKQNPAKLKAASYSLELPASREILNNTIPSRRKRETGFLPILPNPPTPFVPSVPPTPAIPIPTMNGNYISIDGKLVRLPDSISNSTINAATGSSPLATAGSMQQPWQFLQTLIERRPSKILDPLVEFLANNYLSTGKMMVDKGLAALGATEAYFYNIANTSLNYATDQVSLGLQGVTRSFNGLTLMKRTCVGGVPEDAGRRVMERSTGCVRERLDEVIGIVDQFRSNVEATEGVFSGWLIEMQKCNAKNFPNLADSELDVAQRQCYSQASVSPTGKLIDIPQRWTSLALRTYTAVNTFQAQVGLCVAKVGLEIAAISAEFGSKITSCALRLI</sequence>
<feature type="signal peptide" evidence="1">
    <location>
        <begin position="1"/>
        <end position="19"/>
    </location>
</feature>
<protein>
    <submittedName>
        <fullName evidence="2">Putative 41.9 kDa basic salivary protein</fullName>
    </submittedName>
</protein>
<evidence type="ECO:0000256" key="1">
    <source>
        <dbReference type="SAM" id="SignalP"/>
    </source>
</evidence>
<reference evidence="2" key="1">
    <citation type="submission" date="2008-11" db="EMBL/GenBank/DDBJ databases">
        <title>The salivary gland transcriptome of the West Nile mosquito vector, Culex tarsalis, with characterization of protein family possibly acquired by horizontal transfer.</title>
        <authorList>
            <person name="Calvo E."/>
            <person name="Sanchez-Vargas I."/>
            <person name="Favreau A.J."/>
            <person name="Barbian K.D."/>
            <person name="Pham V.M."/>
            <person name="Olson K.E."/>
            <person name="Ribeiro J.M.C."/>
        </authorList>
    </citation>
    <scope>NUCLEOTIDE SEQUENCE</scope>
    <source>
        <tissue evidence="2">Salivary glands</tissue>
    </source>
</reference>
<evidence type="ECO:0000313" key="2">
    <source>
        <dbReference type="EMBL" id="ACJ64440.1"/>
    </source>
</evidence>
<name>B8RJE1_CULTA</name>
<dbReference type="EMBL" id="EZ000566">
    <property type="protein sequence ID" value="ACJ64440.1"/>
    <property type="molecule type" value="mRNA"/>
</dbReference>
<feature type="chain" id="PRO_5002880259" evidence="1">
    <location>
        <begin position="20"/>
        <end position="414"/>
    </location>
</feature>
<organism evidence="2">
    <name type="scientific">Culex tarsalis</name>
    <name type="common">Encephalitis mosquito</name>
    <dbReference type="NCBI Taxonomy" id="7177"/>
    <lineage>
        <taxon>Eukaryota</taxon>
        <taxon>Metazoa</taxon>
        <taxon>Ecdysozoa</taxon>
        <taxon>Arthropoda</taxon>
        <taxon>Hexapoda</taxon>
        <taxon>Insecta</taxon>
        <taxon>Pterygota</taxon>
        <taxon>Neoptera</taxon>
        <taxon>Endopterygota</taxon>
        <taxon>Diptera</taxon>
        <taxon>Nematocera</taxon>
        <taxon>Culicoidea</taxon>
        <taxon>Culicidae</taxon>
        <taxon>Culicinae</taxon>
        <taxon>Culicini</taxon>
        <taxon>Culex</taxon>
        <taxon>Culex</taxon>
    </lineage>
</organism>
<proteinExistence type="evidence at transcript level"/>
<keyword evidence="1" id="KW-0732">Signal</keyword>